<dbReference type="AlphaFoldDB" id="A0A2X0QR34"/>
<dbReference type="Gene3D" id="1.20.5.340">
    <property type="match status" value="1"/>
</dbReference>
<name>A0A2X0QR34_9PROT</name>
<reference evidence="3" key="1">
    <citation type="submission" date="2018-05" db="EMBL/GenBank/DDBJ databases">
        <authorList>
            <person name="Lanie J.A."/>
            <person name="Ng W.-L."/>
            <person name="Kazmierczak K.M."/>
            <person name="Andrzejewski T.M."/>
            <person name="Davidsen T.M."/>
            <person name="Wayne K.J."/>
            <person name="Tettelin H."/>
            <person name="Glass J.I."/>
            <person name="Rusch D."/>
            <person name="Podicherti R."/>
            <person name="Tsui H.-C.T."/>
            <person name="Winkler M.E."/>
        </authorList>
    </citation>
    <scope>NUCLEOTIDE SEQUENCE</scope>
    <source>
        <strain evidence="3">KNB</strain>
    </source>
</reference>
<organism evidence="3">
    <name type="scientific">Candidatus Nitrotoga fabula</name>
    <dbReference type="NCBI Taxonomy" id="2182327"/>
    <lineage>
        <taxon>Bacteria</taxon>
        <taxon>Pseudomonadati</taxon>
        <taxon>Pseudomonadota</taxon>
        <taxon>Betaproteobacteria</taxon>
        <taxon>Nitrosomonadales</taxon>
        <taxon>Gallionellaceae</taxon>
        <taxon>Candidatus Nitrotoga</taxon>
    </lineage>
</organism>
<dbReference type="EMBL" id="LS423452">
    <property type="protein sequence ID" value="SPS04509.1"/>
    <property type="molecule type" value="Genomic_DNA"/>
</dbReference>
<protein>
    <recommendedName>
        <fullName evidence="5">Cell division protein ZapB</fullName>
    </recommendedName>
</protein>
<evidence type="ECO:0000313" key="4">
    <source>
        <dbReference type="Proteomes" id="UP000675882"/>
    </source>
</evidence>
<dbReference type="EMBL" id="CAJNBL010000005">
    <property type="protein sequence ID" value="CAE6694187.1"/>
    <property type="molecule type" value="Genomic_DNA"/>
</dbReference>
<accession>A0A2X0QR34</accession>
<dbReference type="Proteomes" id="UP000675882">
    <property type="component" value="Unassembled WGS sequence"/>
</dbReference>
<proteinExistence type="predicted"/>
<evidence type="ECO:0000313" key="2">
    <source>
        <dbReference type="EMBL" id="CAE6694187.1"/>
    </source>
</evidence>
<gene>
    <name evidence="3" type="ORF">NITFAB_0098</name>
    <name evidence="2" type="ORF">NTGZN8_130130</name>
</gene>
<reference evidence="2" key="2">
    <citation type="submission" date="2021-02" db="EMBL/GenBank/DDBJ databases">
        <authorList>
            <person name="Han P."/>
        </authorList>
    </citation>
    <scope>NUCLEOTIDE SEQUENCE</scope>
    <source>
        <strain evidence="2">Candidatus Nitrotoga sp. ZN8</strain>
    </source>
</reference>
<feature type="coiled-coil region" evidence="1">
    <location>
        <begin position="5"/>
        <end position="60"/>
    </location>
</feature>
<evidence type="ECO:0000313" key="3">
    <source>
        <dbReference type="EMBL" id="SPS04509.1"/>
    </source>
</evidence>
<evidence type="ECO:0000256" key="1">
    <source>
        <dbReference type="SAM" id="Coils"/>
    </source>
</evidence>
<sequence>MQAELDRLENKITQLVQLNTRLREENHHLRQELAQALDQGQQCSEKIDRVKLRLEQLLEKLPEEPK</sequence>
<keyword evidence="1" id="KW-0175">Coiled coil</keyword>
<evidence type="ECO:0008006" key="5">
    <source>
        <dbReference type="Google" id="ProtNLM"/>
    </source>
</evidence>
<dbReference type="RefSeq" id="WP_213035161.1">
    <property type="nucleotide sequence ID" value="NZ_CAJNBL010000005.1"/>
</dbReference>
<keyword evidence="4" id="KW-1185">Reference proteome</keyword>